<reference evidence="1" key="1">
    <citation type="submission" date="2020-06" db="EMBL/GenBank/DDBJ databases">
        <authorList>
            <person name="Li T."/>
            <person name="Hu X."/>
            <person name="Zhang T."/>
            <person name="Song X."/>
            <person name="Zhang H."/>
            <person name="Dai N."/>
            <person name="Sheng W."/>
            <person name="Hou X."/>
            <person name="Wei L."/>
        </authorList>
    </citation>
    <scope>NUCLEOTIDE SEQUENCE</scope>
    <source>
        <strain evidence="1">KEN1</strain>
        <tissue evidence="1">Leaf</tissue>
    </source>
</reference>
<proteinExistence type="predicted"/>
<accession>A0AAW2UWG5</accession>
<organism evidence="1">
    <name type="scientific">Sesamum latifolium</name>
    <dbReference type="NCBI Taxonomy" id="2727402"/>
    <lineage>
        <taxon>Eukaryota</taxon>
        <taxon>Viridiplantae</taxon>
        <taxon>Streptophyta</taxon>
        <taxon>Embryophyta</taxon>
        <taxon>Tracheophyta</taxon>
        <taxon>Spermatophyta</taxon>
        <taxon>Magnoliopsida</taxon>
        <taxon>eudicotyledons</taxon>
        <taxon>Gunneridae</taxon>
        <taxon>Pentapetalae</taxon>
        <taxon>asterids</taxon>
        <taxon>lamiids</taxon>
        <taxon>Lamiales</taxon>
        <taxon>Pedaliaceae</taxon>
        <taxon>Sesamum</taxon>
    </lineage>
</organism>
<dbReference type="AlphaFoldDB" id="A0AAW2UWG5"/>
<gene>
    <name evidence="1" type="ORF">Slati_3081400</name>
</gene>
<comment type="caution">
    <text evidence="1">The sequence shown here is derived from an EMBL/GenBank/DDBJ whole genome shotgun (WGS) entry which is preliminary data.</text>
</comment>
<reference evidence="1" key="2">
    <citation type="journal article" date="2024" name="Plant">
        <title>Genomic evolution and insights into agronomic trait innovations of Sesamum species.</title>
        <authorList>
            <person name="Miao H."/>
            <person name="Wang L."/>
            <person name="Qu L."/>
            <person name="Liu H."/>
            <person name="Sun Y."/>
            <person name="Le M."/>
            <person name="Wang Q."/>
            <person name="Wei S."/>
            <person name="Zheng Y."/>
            <person name="Lin W."/>
            <person name="Duan Y."/>
            <person name="Cao H."/>
            <person name="Xiong S."/>
            <person name="Wang X."/>
            <person name="Wei L."/>
            <person name="Li C."/>
            <person name="Ma Q."/>
            <person name="Ju M."/>
            <person name="Zhao R."/>
            <person name="Li G."/>
            <person name="Mu C."/>
            <person name="Tian Q."/>
            <person name="Mei H."/>
            <person name="Zhang T."/>
            <person name="Gao T."/>
            <person name="Zhang H."/>
        </authorList>
    </citation>
    <scope>NUCLEOTIDE SEQUENCE</scope>
    <source>
        <strain evidence="1">KEN1</strain>
    </source>
</reference>
<protein>
    <submittedName>
        <fullName evidence="1">Uncharacterized protein</fullName>
    </submittedName>
</protein>
<evidence type="ECO:0000313" key="1">
    <source>
        <dbReference type="EMBL" id="KAL0420585.1"/>
    </source>
</evidence>
<dbReference type="EMBL" id="JACGWN010000011">
    <property type="protein sequence ID" value="KAL0420585.1"/>
    <property type="molecule type" value="Genomic_DNA"/>
</dbReference>
<name>A0AAW2UWG5_9LAMI</name>
<sequence length="64" mass="7180">MSKHLWDVIRGKQDSIWVDWISRIASETRLSGQLVRRRGRGVGESCLNSALCCSRIFSTVLGMG</sequence>